<dbReference type="FunCoup" id="A0A6P8ZDK8">
    <property type="interactions" value="41"/>
</dbReference>
<evidence type="ECO:0000256" key="10">
    <source>
        <dbReference type="ARBA" id="ARBA00023201"/>
    </source>
</evidence>
<comment type="subcellular location">
    <subcellularLocation>
        <location evidence="1">Cell membrane</location>
        <topology evidence="1">Multi-pass membrane protein</topology>
    </subcellularLocation>
</comment>
<keyword evidence="6 12" id="KW-1133">Transmembrane helix</keyword>
<name>A0A6P8ZDK8_THRPL</name>
<feature type="transmembrane region" description="Helical" evidence="12">
    <location>
        <begin position="168"/>
        <end position="190"/>
    </location>
</feature>
<evidence type="ECO:0000256" key="4">
    <source>
        <dbReference type="ARBA" id="ARBA00022475"/>
    </source>
</evidence>
<keyword evidence="7" id="KW-0915">Sodium</keyword>
<evidence type="ECO:0000256" key="7">
    <source>
        <dbReference type="ARBA" id="ARBA00023053"/>
    </source>
</evidence>
<dbReference type="RefSeq" id="XP_034247647.1">
    <property type="nucleotide sequence ID" value="XM_034391756.1"/>
</dbReference>
<organism evidence="14">
    <name type="scientific">Thrips palmi</name>
    <name type="common">Melon thrips</name>
    <dbReference type="NCBI Taxonomy" id="161013"/>
    <lineage>
        <taxon>Eukaryota</taxon>
        <taxon>Metazoa</taxon>
        <taxon>Ecdysozoa</taxon>
        <taxon>Arthropoda</taxon>
        <taxon>Hexapoda</taxon>
        <taxon>Insecta</taxon>
        <taxon>Pterygota</taxon>
        <taxon>Neoptera</taxon>
        <taxon>Paraneoptera</taxon>
        <taxon>Thysanoptera</taxon>
        <taxon>Terebrantia</taxon>
        <taxon>Thripoidea</taxon>
        <taxon>Thripidae</taxon>
        <taxon>Thrips</taxon>
    </lineage>
</organism>
<feature type="transmembrane region" description="Helical" evidence="12">
    <location>
        <begin position="348"/>
        <end position="373"/>
    </location>
</feature>
<dbReference type="CDD" id="cd11492">
    <property type="entry name" value="SLC5sbd_NIS-SMVT"/>
    <property type="match status" value="1"/>
</dbReference>
<dbReference type="KEGG" id="tpal:117649217"/>
<feature type="transmembrane region" description="Helical" evidence="12">
    <location>
        <begin position="23"/>
        <end position="42"/>
    </location>
</feature>
<gene>
    <name evidence="14" type="primary">LOC117649217</name>
</gene>
<keyword evidence="10" id="KW-0739">Sodium transport</keyword>
<feature type="transmembrane region" description="Helical" evidence="12">
    <location>
        <begin position="452"/>
        <end position="473"/>
    </location>
</feature>
<feature type="transmembrane region" description="Helical" evidence="12">
    <location>
        <begin position="245"/>
        <end position="267"/>
    </location>
</feature>
<dbReference type="Pfam" id="PF00474">
    <property type="entry name" value="SSF"/>
    <property type="match status" value="1"/>
</dbReference>
<keyword evidence="5 12" id="KW-0812">Transmembrane</keyword>
<evidence type="ECO:0000256" key="12">
    <source>
        <dbReference type="SAM" id="Phobius"/>
    </source>
</evidence>
<comment type="similarity">
    <text evidence="2 11">Belongs to the sodium:solute symporter (SSF) (TC 2.A.21) family.</text>
</comment>
<dbReference type="InterPro" id="IPR038377">
    <property type="entry name" value="Na/Glc_symporter_sf"/>
</dbReference>
<dbReference type="GO" id="GO:0006814">
    <property type="term" value="P:sodium ion transport"/>
    <property type="evidence" value="ECO:0007669"/>
    <property type="project" value="UniProtKB-KW"/>
</dbReference>
<keyword evidence="8" id="KW-0406">Ion transport</keyword>
<feature type="transmembrane region" description="Helical" evidence="12">
    <location>
        <begin position="288"/>
        <end position="313"/>
    </location>
</feature>
<feature type="transmembrane region" description="Helical" evidence="12">
    <location>
        <begin position="137"/>
        <end position="162"/>
    </location>
</feature>
<keyword evidence="13" id="KW-1185">Reference proteome</keyword>
<keyword evidence="4" id="KW-1003">Cell membrane</keyword>
<feature type="transmembrane region" description="Helical" evidence="12">
    <location>
        <begin position="62"/>
        <end position="82"/>
    </location>
</feature>
<feature type="transmembrane region" description="Helical" evidence="12">
    <location>
        <begin position="517"/>
        <end position="538"/>
    </location>
</feature>
<dbReference type="Proteomes" id="UP000515158">
    <property type="component" value="Unplaced"/>
</dbReference>
<keyword evidence="3" id="KW-0813">Transport</keyword>
<keyword evidence="9 12" id="KW-0472">Membrane</keyword>
<feature type="transmembrane region" description="Helical" evidence="12">
    <location>
        <begin position="202"/>
        <end position="225"/>
    </location>
</feature>
<feature type="transmembrane region" description="Helical" evidence="12">
    <location>
        <begin position="424"/>
        <end position="445"/>
    </location>
</feature>
<sequence>MTGPVQDVATMGLALQRFAWPDYLVFVAMLVLCAVIGVYFGYFAPGQHDEDEYLMGGRKMQVLPISLSLVASYISGITLLGLPTEVYVFGVQPFYAFGGMLMWLAVFNWAVLPIFHDLQLMTLYQYLQMRFDRRVRLFGSVFFTISLLTWLPIVIYVPALAFNQVTGINVHIVTPAVCIVCVFYTCVGGMKAVVWTDVVQTVSMLLCIFLVAIRGTFNVGGASVVFQRNLESGRIEPPDFRLDPFVRLTFWGYTLGHFFSQNVSCGLSQAMMQRYLALPDIGKARRAAAFFVLGCLLLFAVCTYCGLLIFASYHDCDPVTTKLARAKDQVLPLLVMDTLGMYPGLPGLFVAGVFSAALSSLSTGLNSMAAVVVEDFWRPLSRTPPSEASVNMVMRLVVVVFGVVCVGLVFVVERLGVVLQLSGSLNSISAGPVLAVFVGGAFMPWVNATGCLAGAGAGLSFMAWLVLSAQHAIARGDLLFPEKPVSVQGCTYSFNATTPHAVHEPQLPMWLFRVSYHWYPVIGVVVSLVVATAVSLLCRSEAAVDRRLFSPAIRRFLHPPPKAATDFAKGIKESTL</sequence>
<evidence type="ECO:0000313" key="13">
    <source>
        <dbReference type="Proteomes" id="UP000515158"/>
    </source>
</evidence>
<dbReference type="InParanoid" id="A0A6P8ZDK8"/>
<evidence type="ECO:0000256" key="11">
    <source>
        <dbReference type="RuleBase" id="RU362091"/>
    </source>
</evidence>
<dbReference type="InterPro" id="IPR051163">
    <property type="entry name" value="Sodium:Solute_Symporter_SSF"/>
</dbReference>
<dbReference type="InterPro" id="IPR001734">
    <property type="entry name" value="Na/solute_symporter"/>
</dbReference>
<feature type="transmembrane region" description="Helical" evidence="12">
    <location>
        <begin position="393"/>
        <end position="412"/>
    </location>
</feature>
<dbReference type="NCBIfam" id="TIGR00813">
    <property type="entry name" value="sss"/>
    <property type="match status" value="1"/>
</dbReference>
<protein>
    <submittedName>
        <fullName evidence="14">Sodium-coupled monocarboxylate transporter 1-like</fullName>
    </submittedName>
</protein>
<evidence type="ECO:0000256" key="2">
    <source>
        <dbReference type="ARBA" id="ARBA00006434"/>
    </source>
</evidence>
<evidence type="ECO:0000256" key="5">
    <source>
        <dbReference type="ARBA" id="ARBA00022692"/>
    </source>
</evidence>
<reference evidence="14" key="1">
    <citation type="submission" date="2025-08" db="UniProtKB">
        <authorList>
            <consortium name="RefSeq"/>
        </authorList>
    </citation>
    <scope>IDENTIFICATION</scope>
    <source>
        <tissue evidence="14">Total insect</tissue>
    </source>
</reference>
<evidence type="ECO:0000256" key="9">
    <source>
        <dbReference type="ARBA" id="ARBA00023136"/>
    </source>
</evidence>
<evidence type="ECO:0000313" key="14">
    <source>
        <dbReference type="RefSeq" id="XP_034247647.1"/>
    </source>
</evidence>
<dbReference type="OrthoDB" id="6132759at2759"/>
<dbReference type="GO" id="GO:0005886">
    <property type="term" value="C:plasma membrane"/>
    <property type="evidence" value="ECO:0007669"/>
    <property type="project" value="UniProtKB-SubCell"/>
</dbReference>
<evidence type="ECO:0000256" key="8">
    <source>
        <dbReference type="ARBA" id="ARBA00023065"/>
    </source>
</evidence>
<dbReference type="AlphaFoldDB" id="A0A6P8ZDK8"/>
<proteinExistence type="inferred from homology"/>
<dbReference type="GO" id="GO:0015293">
    <property type="term" value="F:symporter activity"/>
    <property type="evidence" value="ECO:0007669"/>
    <property type="project" value="TreeGrafter"/>
</dbReference>
<evidence type="ECO:0000256" key="1">
    <source>
        <dbReference type="ARBA" id="ARBA00004651"/>
    </source>
</evidence>
<dbReference type="PROSITE" id="PS50283">
    <property type="entry name" value="NA_SOLUT_SYMP_3"/>
    <property type="match status" value="1"/>
</dbReference>
<evidence type="ECO:0000256" key="3">
    <source>
        <dbReference type="ARBA" id="ARBA00022448"/>
    </source>
</evidence>
<accession>A0A6P8ZDK8</accession>
<feature type="transmembrane region" description="Helical" evidence="12">
    <location>
        <begin position="94"/>
        <end position="116"/>
    </location>
</feature>
<evidence type="ECO:0000256" key="6">
    <source>
        <dbReference type="ARBA" id="ARBA00022989"/>
    </source>
</evidence>
<dbReference type="PANTHER" id="PTHR42985:SF5">
    <property type="entry name" value="FI02094P-RELATED"/>
    <property type="match status" value="1"/>
</dbReference>
<dbReference type="Gene3D" id="1.20.1730.10">
    <property type="entry name" value="Sodium/glucose cotransporter"/>
    <property type="match status" value="1"/>
</dbReference>
<dbReference type="GeneID" id="117649217"/>
<dbReference type="PANTHER" id="PTHR42985">
    <property type="entry name" value="SODIUM-COUPLED MONOCARBOXYLATE TRANSPORTER"/>
    <property type="match status" value="1"/>
</dbReference>